<evidence type="ECO:0000256" key="3">
    <source>
        <dbReference type="ARBA" id="ARBA00022448"/>
    </source>
</evidence>
<dbReference type="GO" id="GO:0005886">
    <property type="term" value="C:plasma membrane"/>
    <property type="evidence" value="ECO:0007669"/>
    <property type="project" value="UniProtKB-SubCell"/>
</dbReference>
<keyword evidence="6 9" id="KW-0812">Transmembrane</keyword>
<feature type="transmembrane region" description="Helical" evidence="9">
    <location>
        <begin position="226"/>
        <end position="247"/>
    </location>
</feature>
<dbReference type="Gene3D" id="1.10.3720.10">
    <property type="entry name" value="MetI-like"/>
    <property type="match status" value="1"/>
</dbReference>
<dbReference type="AlphaFoldDB" id="E0UFA7"/>
<gene>
    <name evidence="12" type="ordered locus">Cyan7822_3536</name>
</gene>
<organism evidence="12 13">
    <name type="scientific">Gloeothece verrucosa (strain PCC 7822)</name>
    <name type="common">Cyanothece sp. (strain PCC 7822)</name>
    <dbReference type="NCBI Taxonomy" id="497965"/>
    <lineage>
        <taxon>Bacteria</taxon>
        <taxon>Bacillati</taxon>
        <taxon>Cyanobacteriota</taxon>
        <taxon>Cyanophyceae</taxon>
        <taxon>Oscillatoriophycideae</taxon>
        <taxon>Chroococcales</taxon>
        <taxon>Aphanothecaceae</taxon>
        <taxon>Gloeothece</taxon>
        <taxon>Gloeothece verrucosa</taxon>
    </lineage>
</organism>
<keyword evidence="7 9" id="KW-1133">Transmembrane helix</keyword>
<dbReference type="PANTHER" id="PTHR30425:SF1">
    <property type="entry name" value="PHOSPHATE TRANSPORT SYSTEM PERMEASE PROTEIN PSTC"/>
    <property type="match status" value="1"/>
</dbReference>
<sequence length="327" mass="35452">MTNFSDPIQSDPQTPDLQVNITSQQTVAEWLDKLFSGLVWLCAFSGVVILLWIAWIVFNDAEPALKDMGLKFLWSVDWNVGEQKFGGLPYIYGTIVSSFLALLIAVPLSLAVAITTSENFLPLWVRSPVGFMVELIASIPSVIVGLWGIFVLIPLSKPLQEWLHSALGWIPLFNTPPYGPSMLIAGVVLAIMILPTIAAISRDVLLAVPPELRSASMALGATRWETIWRTILPTASSGIIGGVILGLGRALGETMAVTMVIGNSNIISASLLDPGYTIPAVLANQFAEAFEPLHIGALMYLALILFVITLFVNSIAVLLVQFIQRNI</sequence>
<evidence type="ECO:0000256" key="10">
    <source>
        <dbReference type="RuleBase" id="RU363054"/>
    </source>
</evidence>
<evidence type="ECO:0000259" key="11">
    <source>
        <dbReference type="PROSITE" id="PS50928"/>
    </source>
</evidence>
<feature type="domain" description="ABC transmembrane type-1" evidence="11">
    <location>
        <begin position="91"/>
        <end position="316"/>
    </location>
</feature>
<feature type="transmembrane region" description="Helical" evidence="9">
    <location>
        <begin position="90"/>
        <end position="114"/>
    </location>
</feature>
<dbReference type="RefSeq" id="WP_013323547.1">
    <property type="nucleotide sequence ID" value="NC_014501.1"/>
</dbReference>
<evidence type="ECO:0000256" key="7">
    <source>
        <dbReference type="ARBA" id="ARBA00022989"/>
    </source>
</evidence>
<dbReference type="InterPro" id="IPR011864">
    <property type="entry name" value="Phosphate_PstC"/>
</dbReference>
<evidence type="ECO:0000256" key="2">
    <source>
        <dbReference type="ARBA" id="ARBA00007069"/>
    </source>
</evidence>
<comment type="similarity">
    <text evidence="2 10">Belongs to the binding-protein-dependent transport system permease family. CysTW subfamily.</text>
</comment>
<keyword evidence="4 10" id="KW-1003">Cell membrane</keyword>
<dbReference type="InterPro" id="IPR035906">
    <property type="entry name" value="MetI-like_sf"/>
</dbReference>
<dbReference type="eggNOG" id="COG0573">
    <property type="taxonomic scope" value="Bacteria"/>
</dbReference>
<dbReference type="NCBIfam" id="TIGR02138">
    <property type="entry name" value="phosphate_pstC"/>
    <property type="match status" value="1"/>
</dbReference>
<accession>E0UFA7</accession>
<keyword evidence="8 9" id="KW-0472">Membrane</keyword>
<dbReference type="PANTHER" id="PTHR30425">
    <property type="entry name" value="PHOSPHATE TRANSPORT SYSTEM PERMEASE PROTEIN PST"/>
    <property type="match status" value="1"/>
</dbReference>
<dbReference type="OrthoDB" id="9785113at2"/>
<keyword evidence="5 10" id="KW-0592">Phosphate transport</keyword>
<dbReference type="KEGG" id="cyj:Cyan7822_3536"/>
<keyword evidence="13" id="KW-1185">Reference proteome</keyword>
<evidence type="ECO:0000256" key="4">
    <source>
        <dbReference type="ARBA" id="ARBA00022475"/>
    </source>
</evidence>
<dbReference type="GO" id="GO:0005315">
    <property type="term" value="F:phosphate transmembrane transporter activity"/>
    <property type="evidence" value="ECO:0007669"/>
    <property type="project" value="InterPro"/>
</dbReference>
<dbReference type="InterPro" id="IPR051124">
    <property type="entry name" value="Phosphate_Transport_Permease"/>
</dbReference>
<dbReference type="PROSITE" id="PS50928">
    <property type="entry name" value="ABC_TM1"/>
    <property type="match status" value="1"/>
</dbReference>
<dbReference type="STRING" id="497965.Cyan7822_3536"/>
<evidence type="ECO:0000313" key="12">
    <source>
        <dbReference type="EMBL" id="ADN15478.1"/>
    </source>
</evidence>
<evidence type="ECO:0000256" key="5">
    <source>
        <dbReference type="ARBA" id="ARBA00022592"/>
    </source>
</evidence>
<dbReference type="SUPFAM" id="SSF161098">
    <property type="entry name" value="MetI-like"/>
    <property type="match status" value="1"/>
</dbReference>
<feature type="transmembrane region" description="Helical" evidence="9">
    <location>
        <begin position="38"/>
        <end position="58"/>
    </location>
</feature>
<comment type="subcellular location">
    <subcellularLocation>
        <location evidence="1 9">Cell membrane</location>
        <topology evidence="1 9">Multi-pass membrane protein</topology>
    </subcellularLocation>
</comment>
<reference evidence="13" key="1">
    <citation type="journal article" date="2011" name="MBio">
        <title>Novel metabolic attributes of the genus Cyanothece, comprising a group of unicellular nitrogen-fixing Cyanobacteria.</title>
        <authorList>
            <person name="Bandyopadhyay A."/>
            <person name="Elvitigala T."/>
            <person name="Welsh E."/>
            <person name="Stockel J."/>
            <person name="Liberton M."/>
            <person name="Min H."/>
            <person name="Sherman L.A."/>
            <person name="Pakrasi H.B."/>
        </authorList>
    </citation>
    <scope>NUCLEOTIDE SEQUENCE [LARGE SCALE GENOMIC DNA]</scope>
    <source>
        <strain evidence="13">PCC 7822</strain>
    </source>
</reference>
<protein>
    <recommendedName>
        <fullName evidence="10">Phosphate transport system permease protein</fullName>
    </recommendedName>
</protein>
<dbReference type="Pfam" id="PF00528">
    <property type="entry name" value="BPD_transp_1"/>
    <property type="match status" value="1"/>
</dbReference>
<evidence type="ECO:0000313" key="13">
    <source>
        <dbReference type="Proteomes" id="UP000008206"/>
    </source>
</evidence>
<dbReference type="Proteomes" id="UP000008206">
    <property type="component" value="Chromosome"/>
</dbReference>
<evidence type="ECO:0000256" key="8">
    <source>
        <dbReference type="ARBA" id="ARBA00023136"/>
    </source>
</evidence>
<keyword evidence="3 9" id="KW-0813">Transport</keyword>
<evidence type="ECO:0000256" key="1">
    <source>
        <dbReference type="ARBA" id="ARBA00004651"/>
    </source>
</evidence>
<feature type="transmembrane region" description="Helical" evidence="9">
    <location>
        <begin position="135"/>
        <end position="155"/>
    </location>
</feature>
<comment type="function">
    <text evidence="10">Part of the binding-protein-dependent transport system for phosphate; probably responsible for the translocation of the substrate across the membrane.</text>
</comment>
<dbReference type="GO" id="GO:0006817">
    <property type="term" value="P:phosphate ion transport"/>
    <property type="evidence" value="ECO:0007669"/>
    <property type="project" value="UniProtKB-KW"/>
</dbReference>
<dbReference type="InterPro" id="IPR000515">
    <property type="entry name" value="MetI-like"/>
</dbReference>
<name>E0UFA7_GLOV7</name>
<evidence type="ECO:0000256" key="6">
    <source>
        <dbReference type="ARBA" id="ARBA00022692"/>
    </source>
</evidence>
<dbReference type="CDD" id="cd06261">
    <property type="entry name" value="TM_PBP2"/>
    <property type="match status" value="1"/>
</dbReference>
<feature type="transmembrane region" description="Helical" evidence="9">
    <location>
        <begin position="182"/>
        <end position="205"/>
    </location>
</feature>
<feature type="transmembrane region" description="Helical" evidence="9">
    <location>
        <begin position="298"/>
        <end position="323"/>
    </location>
</feature>
<evidence type="ECO:0000256" key="9">
    <source>
        <dbReference type="RuleBase" id="RU363032"/>
    </source>
</evidence>
<dbReference type="HOGENOM" id="CLU_033621_1_3_3"/>
<dbReference type="EMBL" id="CP002198">
    <property type="protein sequence ID" value="ADN15478.1"/>
    <property type="molecule type" value="Genomic_DNA"/>
</dbReference>
<proteinExistence type="inferred from homology"/>